<dbReference type="RefSeq" id="WP_007537198.1">
    <property type="nucleotide sequence ID" value="NZ_HF536773.1"/>
</dbReference>
<protein>
    <recommendedName>
        <fullName evidence="2">HARP domain-containing protein</fullName>
    </recommendedName>
</protein>
<dbReference type="PROSITE" id="PS51467">
    <property type="entry name" value="HARP"/>
    <property type="match status" value="1"/>
</dbReference>
<dbReference type="STRING" id="1211777.BN77_p11012"/>
<gene>
    <name evidence="3" type="ORF">BN77_p11012</name>
</gene>
<feature type="region of interest" description="Disordered" evidence="1">
    <location>
        <begin position="276"/>
        <end position="300"/>
    </location>
</feature>
<sequence>MEKETKDTSNPPREGATTDLPHDRISIERFRQAFPRARWNDRLNAWFVPGRTAEKRIGRWLAEIEAEADRFADEKGRDAFAFDRIESCYLEAAPAAFQIRTPYSRRVIDEIREIPHARWDADRRLWTVPYRSFEELRQRWPAIEAAALRSEPEARRARREAIKGTEEEAASKARTRERRQKRYPVPADDNPPLERAIGTHVGVIFFTGTDGELAEQAMIDAFYFPAADGKEYVWASWRTGRLEELVTTWPARSPPEQSELDRGWWMPTLEELRVARRNARSRRRAEERKDKSSGERTADP</sequence>
<feature type="domain" description="HARP" evidence="2">
    <location>
        <begin position="79"/>
        <end position="154"/>
    </location>
</feature>
<evidence type="ECO:0000259" key="2">
    <source>
        <dbReference type="PROSITE" id="PS51467"/>
    </source>
</evidence>
<accession>K0Q1Y2</accession>
<evidence type="ECO:0000313" key="3">
    <source>
        <dbReference type="EMBL" id="CCM78345.1"/>
    </source>
</evidence>
<comment type="caution">
    <text evidence="3">The sequence shown here is derived from an EMBL/GenBank/DDBJ whole genome shotgun (WGS) entry which is preliminary data.</text>
</comment>
<organism evidence="3 4">
    <name type="scientific">Rhizobium mesoamericanum STM3625</name>
    <dbReference type="NCBI Taxonomy" id="1211777"/>
    <lineage>
        <taxon>Bacteria</taxon>
        <taxon>Pseudomonadati</taxon>
        <taxon>Pseudomonadota</taxon>
        <taxon>Alphaproteobacteria</taxon>
        <taxon>Hyphomicrobiales</taxon>
        <taxon>Rhizobiaceae</taxon>
        <taxon>Rhizobium/Agrobacterium group</taxon>
        <taxon>Rhizobium</taxon>
    </lineage>
</organism>
<feature type="compositionally biased region" description="Basic residues" evidence="1">
    <location>
        <begin position="173"/>
        <end position="182"/>
    </location>
</feature>
<feature type="compositionally biased region" description="Basic and acidic residues" evidence="1">
    <location>
        <begin position="154"/>
        <end position="171"/>
    </location>
</feature>
<feature type="compositionally biased region" description="Basic and acidic residues" evidence="1">
    <location>
        <begin position="284"/>
        <end position="300"/>
    </location>
</feature>
<feature type="region of interest" description="Disordered" evidence="1">
    <location>
        <begin position="1"/>
        <end position="22"/>
    </location>
</feature>
<proteinExistence type="predicted"/>
<dbReference type="InterPro" id="IPR010003">
    <property type="entry name" value="HARP_dom"/>
</dbReference>
<keyword evidence="4" id="KW-1185">Reference proteome</keyword>
<feature type="region of interest" description="Disordered" evidence="1">
    <location>
        <begin position="154"/>
        <end position="194"/>
    </location>
</feature>
<evidence type="ECO:0000256" key="1">
    <source>
        <dbReference type="SAM" id="MobiDB-lite"/>
    </source>
</evidence>
<dbReference type="HOGENOM" id="CLU_917902_0_0_5"/>
<dbReference type="AlphaFoldDB" id="K0Q1Y2"/>
<dbReference type="EMBL" id="CANI01000039">
    <property type="protein sequence ID" value="CCM78345.1"/>
    <property type="molecule type" value="Genomic_DNA"/>
</dbReference>
<dbReference type="eggNOG" id="ENOG502ZDKF">
    <property type="taxonomic scope" value="Bacteria"/>
</dbReference>
<dbReference type="Proteomes" id="UP000009319">
    <property type="component" value="Unassembled WGS sequence"/>
</dbReference>
<name>K0Q1Y2_9HYPH</name>
<reference evidence="3 4" key="1">
    <citation type="journal article" date="2013" name="Genome Announc.">
        <title>Draft Genome Sequence of Rhizobium mesoamericanum STM3625, a Nitrogen-Fixing Symbiont of Mimosa pudica Isolated in French Guiana (South America).</title>
        <authorList>
            <person name="Moulin L."/>
            <person name="Mornico D."/>
            <person name="Melkonian R."/>
            <person name="Klonowska A."/>
        </authorList>
    </citation>
    <scope>NUCLEOTIDE SEQUENCE [LARGE SCALE GENOMIC DNA]</scope>
    <source>
        <strain evidence="3 4">STM3625</strain>
    </source>
</reference>
<evidence type="ECO:0000313" key="4">
    <source>
        <dbReference type="Proteomes" id="UP000009319"/>
    </source>
</evidence>